<evidence type="ECO:0000313" key="4">
    <source>
        <dbReference type="EMBL" id="MEL3959052.1"/>
    </source>
</evidence>
<dbReference type="PANTHER" id="PTHR34408:SF1">
    <property type="entry name" value="GLYCOSYL HYDROLASE FAMILY 19 DOMAIN-CONTAINING PROTEIN HI_1415"/>
    <property type="match status" value="1"/>
</dbReference>
<dbReference type="InterPro" id="IPR002901">
    <property type="entry name" value="MGlyc_endo_b_GlcNAc-like_dom"/>
</dbReference>
<keyword evidence="5" id="KW-1185">Reference proteome</keyword>
<reference evidence="4 5" key="1">
    <citation type="submission" date="2024-03" db="EMBL/GenBank/DDBJ databases">
        <title>Bacilli Hybrid Assemblies.</title>
        <authorList>
            <person name="Kovac J."/>
        </authorList>
    </citation>
    <scope>NUCLEOTIDE SEQUENCE [LARGE SCALE GENOMIC DNA]</scope>
    <source>
        <strain evidence="4 5">FSL M8-0022</strain>
    </source>
</reference>
<feature type="chain" id="PRO_5045923557" evidence="1">
    <location>
        <begin position="27"/>
        <end position="889"/>
    </location>
</feature>
<sequence length="889" mass="99608">MKRKFILLLLSTILVFTMFPKNHSFAESNSLYRLEIADFLGEESVNNALQQLQNDTGWWAEKRLSRIDNYYRVSTGGFYGEEKVINVLNQFKAATGYHAEYKPLGEGIPYKTVRSGSYYGEDMAKKVAEEFTANTGIQATYQQNNLGKNKNRVLSGAYYGEDLAKSLIQELQTATGISAKLEPTGKYQEAIRIESGGFFGEETVKSVLRNFQEKTGIAANYEPIQYSEEYNVITGGFYGEDNVKLIVDQINRQLGVSAFYKATNQAQIYTITIPQLIGDRLSKVENYLKQNNWWYSKESTGVKYPTHYYLYTSDLYDQAAIQKALKFFQDNHWWATTAKTANKKYQYFNIVTESTLDSTKMNSALQFFSKKNFWATIETTNDIGYPYYDIVTIPLLDNQAIAKAESFYKNKGYWYTTQNTGEYDYSLYHIVTQDLLGKENQEKALKFFQDRGLWAESTVSGDAKFYKILTGAMSYEKAVAGKQMIADKYQWYSEVKEMPLPSSIVYSNINKTFDSILAIQSAKSPKLDGAGQFIASPALIQYYMNPSNFAQGSAEFYQFMDLTSPIDLNVYQIAILNKYLQGMGKLEGQAATFYNAGKTYGMNPIYLIAHAIHETGKGTSELSKGIQVNGQTVYNFFGYAAYDENANVSGSQYAYQQGWTTPEAAIIGGAANIAKNYIYRSSGPQNTLYKMRWNPFKPGEHQYATHVAWVTAQTRYINEMFQLLGSFALRYEVPVYLNQPGPTAKPTGEAQFAVLPTHPSLVGYTTTNDLTIRVYPNGNSIGQIPNAYTAVNVLGSNGGWYKVNANGVIGWVAGEYVDLQNAFVVTASALNVRSGSTWGANIIATLSKNNIVVGVVDANGNFVTSEGWYKVLLSDGRQGWVSGSYIAAK</sequence>
<evidence type="ECO:0000259" key="2">
    <source>
        <dbReference type="PROSITE" id="PS51724"/>
    </source>
</evidence>
<dbReference type="EMBL" id="JBBYAK010000001">
    <property type="protein sequence ID" value="MEL3959052.1"/>
    <property type="molecule type" value="Genomic_DNA"/>
</dbReference>
<evidence type="ECO:0000256" key="1">
    <source>
        <dbReference type="SAM" id="SignalP"/>
    </source>
</evidence>
<dbReference type="SMART" id="SM00047">
    <property type="entry name" value="LYZ2"/>
    <property type="match status" value="1"/>
</dbReference>
<dbReference type="InterPro" id="IPR003646">
    <property type="entry name" value="SH3-like_bac-type"/>
</dbReference>
<evidence type="ECO:0000313" key="5">
    <source>
        <dbReference type="Proteomes" id="UP001459714"/>
    </source>
</evidence>
<dbReference type="Pfam" id="PF01832">
    <property type="entry name" value="Glucosaminidase"/>
    <property type="match status" value="1"/>
</dbReference>
<dbReference type="PROSITE" id="PS51724">
    <property type="entry name" value="SPOR"/>
    <property type="match status" value="1"/>
</dbReference>
<feature type="signal peptide" evidence="1">
    <location>
        <begin position="1"/>
        <end position="26"/>
    </location>
</feature>
<protein>
    <submittedName>
        <fullName evidence="4">SH3 domain-containing protein</fullName>
    </submittedName>
</protein>
<dbReference type="InterPro" id="IPR052354">
    <property type="entry name" value="Cell_Wall_Dynamics_Protein"/>
</dbReference>
<keyword evidence="1" id="KW-0732">Signal</keyword>
<dbReference type="InterPro" id="IPR007730">
    <property type="entry name" value="SPOR-like_dom"/>
</dbReference>
<dbReference type="PROSITE" id="PS51781">
    <property type="entry name" value="SH3B"/>
    <property type="match status" value="1"/>
</dbReference>
<comment type="caution">
    <text evidence="4">The sequence shown here is derived from an EMBL/GenBank/DDBJ whole genome shotgun (WGS) entry which is preliminary data.</text>
</comment>
<feature type="domain" description="SH3b" evidence="3">
    <location>
        <begin position="820"/>
        <end position="889"/>
    </location>
</feature>
<feature type="domain" description="SPOR" evidence="2">
    <location>
        <begin position="26"/>
        <end position="104"/>
    </location>
</feature>
<organism evidence="4 5">
    <name type="scientific">Caldifermentibacillus hisashii</name>
    <dbReference type="NCBI Taxonomy" id="996558"/>
    <lineage>
        <taxon>Bacteria</taxon>
        <taxon>Bacillati</taxon>
        <taxon>Bacillota</taxon>
        <taxon>Bacilli</taxon>
        <taxon>Bacillales</taxon>
        <taxon>Bacillaceae</taxon>
        <taxon>Caldifermentibacillus</taxon>
    </lineage>
</organism>
<dbReference type="RefSeq" id="WP_342020797.1">
    <property type="nucleotide sequence ID" value="NZ_JBBYAK010000001.1"/>
</dbReference>
<evidence type="ECO:0000259" key="3">
    <source>
        <dbReference type="PROSITE" id="PS51781"/>
    </source>
</evidence>
<accession>A0ABU9K1N5</accession>
<dbReference type="Pfam" id="PF08239">
    <property type="entry name" value="SH3_3"/>
    <property type="match status" value="2"/>
</dbReference>
<gene>
    <name evidence="4" type="ORF">NST17_18010</name>
</gene>
<name>A0ABU9K1N5_9BACI</name>
<dbReference type="Gene3D" id="1.10.530.10">
    <property type="match status" value="1"/>
</dbReference>
<dbReference type="PANTHER" id="PTHR34408">
    <property type="entry name" value="FAMILY PROTEIN, PUTATIVE-RELATED"/>
    <property type="match status" value="1"/>
</dbReference>
<proteinExistence type="predicted"/>
<dbReference type="Proteomes" id="UP001459714">
    <property type="component" value="Unassembled WGS sequence"/>
</dbReference>
<dbReference type="Gene3D" id="2.30.30.40">
    <property type="entry name" value="SH3 Domains"/>
    <property type="match status" value="2"/>
</dbReference>